<dbReference type="AlphaFoldDB" id="A0AAV0Y1I3"/>
<proteinExistence type="predicted"/>
<dbReference type="Proteomes" id="UP001160148">
    <property type="component" value="Unassembled WGS sequence"/>
</dbReference>
<accession>A0AAV0Y1I3</accession>
<sequence length="100" mass="11480">MQRCFSIGGSVCSVETVTQFLDRRFKLNNVFFDRTVCASVDYGKHQCQERAAAAENNVRQRRNTNWRFLPGLYVLSFGNDKHQRQKSAAAEKQRSAAAKY</sequence>
<gene>
    <name evidence="2" type="ORF">MEUPH1_LOCUS27916</name>
</gene>
<dbReference type="EMBL" id="CARXXK010001185">
    <property type="protein sequence ID" value="CAI6374278.1"/>
    <property type="molecule type" value="Genomic_DNA"/>
</dbReference>
<evidence type="ECO:0000313" key="3">
    <source>
        <dbReference type="Proteomes" id="UP001160148"/>
    </source>
</evidence>
<keyword evidence="3" id="KW-1185">Reference proteome</keyword>
<organism evidence="2 3">
    <name type="scientific">Macrosiphum euphorbiae</name>
    <name type="common">potato aphid</name>
    <dbReference type="NCBI Taxonomy" id="13131"/>
    <lineage>
        <taxon>Eukaryota</taxon>
        <taxon>Metazoa</taxon>
        <taxon>Ecdysozoa</taxon>
        <taxon>Arthropoda</taxon>
        <taxon>Hexapoda</taxon>
        <taxon>Insecta</taxon>
        <taxon>Pterygota</taxon>
        <taxon>Neoptera</taxon>
        <taxon>Paraneoptera</taxon>
        <taxon>Hemiptera</taxon>
        <taxon>Sternorrhyncha</taxon>
        <taxon>Aphidomorpha</taxon>
        <taxon>Aphidoidea</taxon>
        <taxon>Aphididae</taxon>
        <taxon>Macrosiphini</taxon>
        <taxon>Macrosiphum</taxon>
    </lineage>
</organism>
<name>A0AAV0Y1I3_9HEMI</name>
<comment type="caution">
    <text evidence="2">The sequence shown here is derived from an EMBL/GenBank/DDBJ whole genome shotgun (WGS) entry which is preliminary data.</text>
</comment>
<feature type="region of interest" description="Disordered" evidence="1">
    <location>
        <begin position="81"/>
        <end position="100"/>
    </location>
</feature>
<evidence type="ECO:0000313" key="2">
    <source>
        <dbReference type="EMBL" id="CAI6374278.1"/>
    </source>
</evidence>
<evidence type="ECO:0000256" key="1">
    <source>
        <dbReference type="SAM" id="MobiDB-lite"/>
    </source>
</evidence>
<reference evidence="2 3" key="1">
    <citation type="submission" date="2023-01" db="EMBL/GenBank/DDBJ databases">
        <authorList>
            <person name="Whitehead M."/>
        </authorList>
    </citation>
    <scope>NUCLEOTIDE SEQUENCE [LARGE SCALE GENOMIC DNA]</scope>
</reference>
<protein>
    <submittedName>
        <fullName evidence="2">Uncharacterized protein</fullName>
    </submittedName>
</protein>